<organism evidence="2 3">
    <name type="scientific">Fusarium pseudoanthophilum</name>
    <dbReference type="NCBI Taxonomy" id="48495"/>
    <lineage>
        <taxon>Eukaryota</taxon>
        <taxon>Fungi</taxon>
        <taxon>Dikarya</taxon>
        <taxon>Ascomycota</taxon>
        <taxon>Pezizomycotina</taxon>
        <taxon>Sordariomycetes</taxon>
        <taxon>Hypocreomycetidae</taxon>
        <taxon>Hypocreales</taxon>
        <taxon>Nectriaceae</taxon>
        <taxon>Fusarium</taxon>
        <taxon>Fusarium fujikuroi species complex</taxon>
    </lineage>
</organism>
<comment type="caution">
    <text evidence="2">The sequence shown here is derived from an EMBL/GenBank/DDBJ whole genome shotgun (WGS) entry which is preliminary data.</text>
</comment>
<name>A0A8H5L5M8_9HYPO</name>
<evidence type="ECO:0000313" key="3">
    <source>
        <dbReference type="Proteomes" id="UP000544095"/>
    </source>
</evidence>
<sequence length="487" mass="54961">MTTSLTETEQSVAQADSGRRQKEVNETTSKGQSKETRDRESTAFSPVRIGWIKMAWYKQSNASQHIPALQHFAKLSVSARMCRNAKQGFTRHPEDPRGGNDNDLQLNLFIIGNTTPCIQTSITIALPRNPNHEHIARDHRLLLSWFNFSDVRNAPWIPAQPALTTVLKTTTSGLYYARNTKTFDIRLDIIKSDLILDTKSQGSVYLELSDTARVVYIPRRHHCPPKKRRGGGSDPPETVLDLQLCVVEQDHDRGGGYDQPRDAQEVIRDELTHYATTVASAQASMKQSQGIPDPSKHYHEGIPMSCRGSRDHLRQAYRIRHHESQRASMYESFARNTEPPPLKRHYRIVPNDVRLPTQDPVEDQRGDTGVMLVVWEHKSIPIGEDGSKKYSAEMPGTYQKWPFVNELKFAAPPNVHSCQATSVGNSYLKTLCKSMGSIAKLYITTNLIENDAPISTDVAAETDGGCNMEQRMHFPTHNGFLDHYYTL</sequence>
<accession>A0A8H5L5M8</accession>
<gene>
    <name evidence="2" type="ORF">FPANT_7525</name>
</gene>
<dbReference type="Proteomes" id="UP000544095">
    <property type="component" value="Unassembled WGS sequence"/>
</dbReference>
<keyword evidence="3" id="KW-1185">Reference proteome</keyword>
<protein>
    <submittedName>
        <fullName evidence="2">Uncharacterized protein</fullName>
    </submittedName>
</protein>
<feature type="region of interest" description="Disordered" evidence="1">
    <location>
        <begin position="1"/>
        <end position="42"/>
    </location>
</feature>
<feature type="compositionally biased region" description="Basic and acidic residues" evidence="1">
    <location>
        <begin position="32"/>
        <end position="41"/>
    </location>
</feature>
<evidence type="ECO:0000313" key="2">
    <source>
        <dbReference type="EMBL" id="KAF5585358.1"/>
    </source>
</evidence>
<dbReference type="AlphaFoldDB" id="A0A8H5L5M8"/>
<proteinExistence type="predicted"/>
<feature type="compositionally biased region" description="Polar residues" evidence="1">
    <location>
        <begin position="1"/>
        <end position="14"/>
    </location>
</feature>
<dbReference type="EMBL" id="JAAOAR010000370">
    <property type="protein sequence ID" value="KAF5585358.1"/>
    <property type="molecule type" value="Genomic_DNA"/>
</dbReference>
<reference evidence="2 3" key="1">
    <citation type="submission" date="2020-05" db="EMBL/GenBank/DDBJ databases">
        <title>Identification and distribution of gene clusters putatively required for synthesis of sphingolipid metabolism inhibitors in phylogenetically diverse species of the filamentous fungus Fusarium.</title>
        <authorList>
            <person name="Kim H.-S."/>
            <person name="Busman M."/>
            <person name="Brown D.W."/>
            <person name="Divon H."/>
            <person name="Uhlig S."/>
            <person name="Proctor R.H."/>
        </authorList>
    </citation>
    <scope>NUCLEOTIDE SEQUENCE [LARGE SCALE GENOMIC DNA]</scope>
    <source>
        <strain evidence="2 3">NRRL 25211</strain>
    </source>
</reference>
<evidence type="ECO:0000256" key="1">
    <source>
        <dbReference type="SAM" id="MobiDB-lite"/>
    </source>
</evidence>